<evidence type="ECO:0000256" key="1">
    <source>
        <dbReference type="ARBA" id="ARBA00004123"/>
    </source>
</evidence>
<dbReference type="GO" id="GO:0044666">
    <property type="term" value="C:MLL3/4 complex"/>
    <property type="evidence" value="ECO:0007669"/>
    <property type="project" value="TreeGrafter"/>
</dbReference>
<dbReference type="Pfam" id="PF16589">
    <property type="entry name" value="BRCT_2"/>
    <property type="match status" value="1"/>
</dbReference>
<dbReference type="RefSeq" id="XP_031560824.1">
    <property type="nucleotide sequence ID" value="XM_031704964.1"/>
</dbReference>
<dbReference type="PANTHER" id="PTHR23196">
    <property type="entry name" value="PAX TRANSCRIPTION ACTIVATION DOMAIN INTERACTING PROTEIN"/>
    <property type="match status" value="1"/>
</dbReference>
<dbReference type="SMART" id="SM00292">
    <property type="entry name" value="BRCT"/>
    <property type="match status" value="5"/>
</dbReference>
<feature type="domain" description="BRCT" evidence="7">
    <location>
        <begin position="93"/>
        <end position="183"/>
    </location>
</feature>
<proteinExistence type="predicted"/>
<feature type="domain" description="BRCT" evidence="7">
    <location>
        <begin position="416"/>
        <end position="481"/>
    </location>
</feature>
<sequence>MDEKKPKSNQIFNEVRYFIPSECTEEVKEILKQEGAKKEFYISDLVTHVISDMEDEALINEAKEYDLPIVTQSWVTTSMKAGMKLPTKPFSLQKDGLFSGIIICPSQIPCDDLDKLWAMVTYHGGTCQLNLTPSCTHLVVPQANGEKYNAAIKSEGKIKTITPSWIVDCIKSDKLLDELNYLPSESTDTTNSSHDEKDLESTDDSMTTPSNPSLCTAPLRTTDSRSSAFTSPATTESRKQNNKNEKHEVLEVRETPVKTEGEASHNYQFVENNVSRDEACAVKLEAQAIEEHAETTEDRNEMSMLQPENSEQSLLLTGCVFVVSDYQDCMDHSILDTWIEVIKSNGGQVEPFYTRRCTHLLCLNKCGKLYHKALADGKKIVTAHWLNDMLSDKKMVKPSNPLHFPVPFPYKMPECKNLSITVTGYTGAERLLVKNMIFVIGATYTGYLSRSNTHIICKSSVGDKYAKAREWGIPCVNAKWLGDIVTSAKVPPCALKRYSVFGEDDDLSANMDHVKDLIGAWANDPTVPDNTVDIKESKGMKRKQAEVEEAEVEESQTAKKQRFSNSSNIEMNSNTPRVLFTGLSIGKVSTLMKMLTELGGVAADSHRTCTHLVATKIIRTVKFLSAISIAQFIVTPNWIEESFEKKQFLDPKSFLLEDVEAEKELNIRLSASIERAQSHKLLKDVQVYATQNVQPSPSSLKEIVESAGGQFLTSIPSRTMLRNLKNSKTKEGKPSLIVVTCQEDLELCDTFTKCGIDIHSTEIILGGVLSQELDLKTYKVKFK</sequence>
<dbReference type="InParanoid" id="A0A6P8HWQ4"/>
<name>A0A6P8HWQ4_ACTTE</name>
<dbReference type="CDD" id="cd17730">
    <property type="entry name" value="BRCT_PAXIP1_rpt4"/>
    <property type="match status" value="1"/>
</dbReference>
<evidence type="ECO:0000256" key="4">
    <source>
        <dbReference type="ARBA" id="ARBA00023858"/>
    </source>
</evidence>
<reference evidence="9" key="1">
    <citation type="submission" date="2025-08" db="UniProtKB">
        <authorList>
            <consortium name="RefSeq"/>
        </authorList>
    </citation>
    <scope>IDENTIFICATION</scope>
</reference>
<dbReference type="Proteomes" id="UP000515163">
    <property type="component" value="Unplaced"/>
</dbReference>
<dbReference type="FunCoup" id="A0A6P8HWQ4">
    <property type="interactions" value="2527"/>
</dbReference>
<dbReference type="GO" id="GO:0006974">
    <property type="term" value="P:DNA damage response"/>
    <property type="evidence" value="ECO:0007669"/>
    <property type="project" value="UniProtKB-KW"/>
</dbReference>
<evidence type="ECO:0000313" key="8">
    <source>
        <dbReference type="Proteomes" id="UP000515163"/>
    </source>
</evidence>
<organism evidence="8 9">
    <name type="scientific">Actinia tenebrosa</name>
    <name type="common">Australian red waratah sea anemone</name>
    <dbReference type="NCBI Taxonomy" id="6105"/>
    <lineage>
        <taxon>Eukaryota</taxon>
        <taxon>Metazoa</taxon>
        <taxon>Cnidaria</taxon>
        <taxon>Anthozoa</taxon>
        <taxon>Hexacorallia</taxon>
        <taxon>Actiniaria</taxon>
        <taxon>Actiniidae</taxon>
        <taxon>Actinia</taxon>
    </lineage>
</organism>
<evidence type="ECO:0000259" key="7">
    <source>
        <dbReference type="PROSITE" id="PS50172"/>
    </source>
</evidence>
<dbReference type="InterPro" id="IPR036420">
    <property type="entry name" value="BRCT_dom_sf"/>
</dbReference>
<accession>A0A6P8HWQ4</accession>
<dbReference type="GeneID" id="116296857"/>
<protein>
    <recommendedName>
        <fullName evidence="4">PAX-interacting protein 1</fullName>
    </recommendedName>
    <alternativeName>
        <fullName evidence="5">PAX transactivation activation domain-interacting protein</fullName>
    </alternativeName>
</protein>
<dbReference type="CDD" id="cd17712">
    <property type="entry name" value="BRCT_PAXIP1_rpt5"/>
    <property type="match status" value="1"/>
</dbReference>
<dbReference type="Pfam" id="PF00533">
    <property type="entry name" value="BRCT"/>
    <property type="match status" value="2"/>
</dbReference>
<evidence type="ECO:0000313" key="9">
    <source>
        <dbReference type="RefSeq" id="XP_031560824.1"/>
    </source>
</evidence>
<evidence type="ECO:0000256" key="2">
    <source>
        <dbReference type="ARBA" id="ARBA00022763"/>
    </source>
</evidence>
<feature type="region of interest" description="Disordered" evidence="6">
    <location>
        <begin position="184"/>
        <end position="250"/>
    </location>
</feature>
<feature type="domain" description="BRCT" evidence="7">
    <location>
        <begin position="7"/>
        <end position="92"/>
    </location>
</feature>
<dbReference type="SUPFAM" id="SSF52113">
    <property type="entry name" value="BRCT domain"/>
    <property type="match status" value="5"/>
</dbReference>
<feature type="region of interest" description="Disordered" evidence="6">
    <location>
        <begin position="549"/>
        <end position="570"/>
    </location>
</feature>
<dbReference type="CDD" id="cd17714">
    <property type="entry name" value="BRCT_PAXIP1_rpt1"/>
    <property type="match status" value="1"/>
</dbReference>
<dbReference type="CDD" id="cd17711">
    <property type="entry name" value="BRCT_PAXIP1_rpt3"/>
    <property type="match status" value="1"/>
</dbReference>
<dbReference type="OrthoDB" id="342264at2759"/>
<evidence type="ECO:0000256" key="6">
    <source>
        <dbReference type="SAM" id="MobiDB-lite"/>
    </source>
</evidence>
<dbReference type="Pfam" id="PF16770">
    <property type="entry name" value="RTT107_BRCT_5"/>
    <property type="match status" value="1"/>
</dbReference>
<dbReference type="CDD" id="cd17710">
    <property type="entry name" value="BRCT_PAXIP1_rpt2"/>
    <property type="match status" value="1"/>
</dbReference>
<dbReference type="InterPro" id="IPR051579">
    <property type="entry name" value="DDR_Transcriptional_Reg"/>
</dbReference>
<dbReference type="CDD" id="cd18432">
    <property type="entry name" value="BRCT_PAXIP1_rpt6_like"/>
    <property type="match status" value="1"/>
</dbReference>
<dbReference type="AlphaFoldDB" id="A0A6P8HWQ4"/>
<feature type="compositionally biased region" description="Polar residues" evidence="6">
    <location>
        <begin position="204"/>
        <end position="235"/>
    </location>
</feature>
<dbReference type="PROSITE" id="PS50172">
    <property type="entry name" value="BRCT"/>
    <property type="match status" value="5"/>
</dbReference>
<keyword evidence="2" id="KW-0227">DNA damage</keyword>
<dbReference type="Gene3D" id="3.40.50.10190">
    <property type="entry name" value="BRCT domain"/>
    <property type="match status" value="6"/>
</dbReference>
<evidence type="ECO:0000256" key="3">
    <source>
        <dbReference type="ARBA" id="ARBA00023242"/>
    </source>
</evidence>
<keyword evidence="3" id="KW-0539">Nucleus</keyword>
<keyword evidence="8" id="KW-1185">Reference proteome</keyword>
<feature type="domain" description="BRCT" evidence="7">
    <location>
        <begin position="311"/>
        <end position="403"/>
    </location>
</feature>
<evidence type="ECO:0000256" key="5">
    <source>
        <dbReference type="ARBA" id="ARBA00030146"/>
    </source>
</evidence>
<feature type="compositionally biased region" description="Basic and acidic residues" evidence="6">
    <location>
        <begin position="236"/>
        <end position="250"/>
    </location>
</feature>
<comment type="subcellular location">
    <subcellularLocation>
        <location evidence="1">Nucleus</location>
    </subcellularLocation>
</comment>
<dbReference type="PANTHER" id="PTHR23196:SF1">
    <property type="entry name" value="PAX-INTERACTING PROTEIN 1"/>
    <property type="match status" value="1"/>
</dbReference>
<gene>
    <name evidence="9" type="primary">LOC116296857</name>
</gene>
<dbReference type="Pfam" id="PF12738">
    <property type="entry name" value="PTCB-BRCT"/>
    <property type="match status" value="2"/>
</dbReference>
<feature type="domain" description="BRCT" evidence="7">
    <location>
        <begin position="575"/>
        <end position="656"/>
    </location>
</feature>
<dbReference type="InterPro" id="IPR001357">
    <property type="entry name" value="BRCT_dom"/>
</dbReference>
<dbReference type="KEGG" id="aten:116296857"/>